<dbReference type="AlphaFoldDB" id="A0A915EYW6"/>
<evidence type="ECO:0000256" key="1">
    <source>
        <dbReference type="RuleBase" id="RU000383"/>
    </source>
</evidence>
<dbReference type="SMART" id="SM00385">
    <property type="entry name" value="CYCLIN"/>
    <property type="match status" value="1"/>
</dbReference>
<evidence type="ECO:0000313" key="4">
    <source>
        <dbReference type="WBParaSite" id="maker-E.canG7_contigs_8353-snap-gene-0.33-mRNA-1"/>
    </source>
</evidence>
<dbReference type="Proteomes" id="UP000887562">
    <property type="component" value="Unplaced"/>
</dbReference>
<dbReference type="SUPFAM" id="SSF47954">
    <property type="entry name" value="Cyclin-like"/>
    <property type="match status" value="1"/>
</dbReference>
<dbReference type="InterPro" id="IPR006671">
    <property type="entry name" value="Cyclin_N"/>
</dbReference>
<name>A0A915EYW6_9CEST</name>
<evidence type="ECO:0000313" key="3">
    <source>
        <dbReference type="Proteomes" id="UP000887562"/>
    </source>
</evidence>
<proteinExistence type="inferred from homology"/>
<dbReference type="Pfam" id="PF00134">
    <property type="entry name" value="Cyclin_N"/>
    <property type="match status" value="1"/>
</dbReference>
<comment type="similarity">
    <text evidence="1">Belongs to the cyclin family.</text>
</comment>
<dbReference type="InterPro" id="IPR039361">
    <property type="entry name" value="Cyclin"/>
</dbReference>
<accession>A0A915EYW6</accession>
<dbReference type="InterPro" id="IPR013763">
    <property type="entry name" value="Cyclin-like_dom"/>
</dbReference>
<sequence length="399" mass="44139">MLVTASRSHFPSSISMSIFPPTTIHGFQEWGLNNRDCYPYEDEPMPYGIRPLCNPNYPTLCPQTSLPAFPNYALAHLLPLEHQFYPNISPLFGVDSLSEDKVDASMRDESLTRLLSLHRAYYDLSPVIFCKAVCLVDTFITRVKVKPKYMMCVATACYYIASKFETGKQPRPTVDSLVRLTRCGGSVADLVRMVDIVLTKLGTSTVTAVGATSATTLDFLSAFMSDTGLKCVDLPTFLVRQVENALCATNSALFRPSCLALALLLSYKQNVPPVCVNDSESSAYKSLQSIHLRDLFTMANLGKVNWADVEACSRTLFENGTLKSYSPTRSPVSAAEVVWNLSRRTRLNLSGSAPPSLKTISEHDSFNLEDFLSVGVHMRTNGKPDVMILTLFISTINHE</sequence>
<dbReference type="Gene3D" id="1.10.472.10">
    <property type="entry name" value="Cyclin-like"/>
    <property type="match status" value="2"/>
</dbReference>
<feature type="domain" description="Cyclin-like" evidence="2">
    <location>
        <begin position="112"/>
        <end position="199"/>
    </location>
</feature>
<keyword evidence="1" id="KW-0195">Cyclin</keyword>
<organism evidence="3 4">
    <name type="scientific">Echinococcus canadensis</name>
    <dbReference type="NCBI Taxonomy" id="519352"/>
    <lineage>
        <taxon>Eukaryota</taxon>
        <taxon>Metazoa</taxon>
        <taxon>Spiralia</taxon>
        <taxon>Lophotrochozoa</taxon>
        <taxon>Platyhelminthes</taxon>
        <taxon>Cestoda</taxon>
        <taxon>Eucestoda</taxon>
        <taxon>Cyclophyllidea</taxon>
        <taxon>Taeniidae</taxon>
        <taxon>Echinococcus</taxon>
        <taxon>Echinococcus canadensis group</taxon>
    </lineage>
</organism>
<evidence type="ECO:0000259" key="2">
    <source>
        <dbReference type="SMART" id="SM00385"/>
    </source>
</evidence>
<reference evidence="4" key="1">
    <citation type="submission" date="2022-11" db="UniProtKB">
        <authorList>
            <consortium name="WormBaseParasite"/>
        </authorList>
    </citation>
    <scope>IDENTIFICATION</scope>
</reference>
<keyword evidence="3" id="KW-1185">Reference proteome</keyword>
<protein>
    <submittedName>
        <fullName evidence="4">Cyclin-like domain-containing protein</fullName>
    </submittedName>
</protein>
<dbReference type="WBParaSite" id="maker-E.canG7_contigs_8353-snap-gene-0.33-mRNA-1">
    <property type="protein sequence ID" value="maker-E.canG7_contigs_8353-snap-gene-0.33-mRNA-1"/>
    <property type="gene ID" value="EcG7_00634"/>
</dbReference>
<dbReference type="PANTHER" id="PTHR10177">
    <property type="entry name" value="CYCLINS"/>
    <property type="match status" value="1"/>
</dbReference>
<dbReference type="InterPro" id="IPR036915">
    <property type="entry name" value="Cyclin-like_sf"/>
</dbReference>